<dbReference type="AlphaFoldDB" id="A0A9N9J967"/>
<keyword evidence="2" id="KW-1185">Reference proteome</keyword>
<reference evidence="1" key="1">
    <citation type="submission" date="2021-06" db="EMBL/GenBank/DDBJ databases">
        <authorList>
            <person name="Kallberg Y."/>
            <person name="Tangrot J."/>
            <person name="Rosling A."/>
        </authorList>
    </citation>
    <scope>NUCLEOTIDE SEQUENCE</scope>
    <source>
        <strain evidence="1">FL130A</strain>
    </source>
</reference>
<gene>
    <name evidence="1" type="ORF">ALEPTO_LOCUS14145</name>
</gene>
<feature type="non-terminal residue" evidence="1">
    <location>
        <position position="46"/>
    </location>
</feature>
<proteinExistence type="predicted"/>
<evidence type="ECO:0000313" key="2">
    <source>
        <dbReference type="Proteomes" id="UP000789508"/>
    </source>
</evidence>
<dbReference type="EMBL" id="CAJVPS010052437">
    <property type="protein sequence ID" value="CAG8771051.1"/>
    <property type="molecule type" value="Genomic_DNA"/>
</dbReference>
<name>A0A9N9J967_9GLOM</name>
<dbReference type="Proteomes" id="UP000789508">
    <property type="component" value="Unassembled WGS sequence"/>
</dbReference>
<feature type="non-terminal residue" evidence="1">
    <location>
        <position position="1"/>
    </location>
</feature>
<protein>
    <submittedName>
        <fullName evidence="1">10888_t:CDS:1</fullName>
    </submittedName>
</protein>
<evidence type="ECO:0000313" key="1">
    <source>
        <dbReference type="EMBL" id="CAG8771051.1"/>
    </source>
</evidence>
<sequence>PTTSSAASTNDGQLFVQALAEPGCILELFLQAVWPKLCTSCFPLQH</sequence>
<organism evidence="1 2">
    <name type="scientific">Ambispora leptoticha</name>
    <dbReference type="NCBI Taxonomy" id="144679"/>
    <lineage>
        <taxon>Eukaryota</taxon>
        <taxon>Fungi</taxon>
        <taxon>Fungi incertae sedis</taxon>
        <taxon>Mucoromycota</taxon>
        <taxon>Glomeromycotina</taxon>
        <taxon>Glomeromycetes</taxon>
        <taxon>Archaeosporales</taxon>
        <taxon>Ambisporaceae</taxon>
        <taxon>Ambispora</taxon>
    </lineage>
</organism>
<comment type="caution">
    <text evidence="1">The sequence shown here is derived from an EMBL/GenBank/DDBJ whole genome shotgun (WGS) entry which is preliminary data.</text>
</comment>
<accession>A0A9N9J967</accession>